<dbReference type="AlphaFoldDB" id="A0A9Q3BFF6"/>
<dbReference type="Proteomes" id="UP000765509">
    <property type="component" value="Unassembled WGS sequence"/>
</dbReference>
<accession>A0A9Q3BFF6</accession>
<gene>
    <name evidence="2" type="ORF">O181_003968</name>
</gene>
<feature type="region of interest" description="Disordered" evidence="1">
    <location>
        <begin position="56"/>
        <end position="91"/>
    </location>
</feature>
<evidence type="ECO:0000313" key="2">
    <source>
        <dbReference type="EMBL" id="MBW0464253.1"/>
    </source>
</evidence>
<name>A0A9Q3BFF6_9BASI</name>
<reference evidence="2" key="1">
    <citation type="submission" date="2021-03" db="EMBL/GenBank/DDBJ databases">
        <title>Draft genome sequence of rust myrtle Austropuccinia psidii MF-1, a brazilian biotype.</title>
        <authorList>
            <person name="Quecine M.C."/>
            <person name="Pachon D.M.R."/>
            <person name="Bonatelli M.L."/>
            <person name="Correr F.H."/>
            <person name="Franceschini L.M."/>
            <person name="Leite T.F."/>
            <person name="Margarido G.R.A."/>
            <person name="Almeida C.A."/>
            <person name="Ferrarezi J.A."/>
            <person name="Labate C.A."/>
        </authorList>
    </citation>
    <scope>NUCLEOTIDE SEQUENCE</scope>
    <source>
        <strain evidence="2">MF-1</strain>
    </source>
</reference>
<keyword evidence="3" id="KW-1185">Reference proteome</keyword>
<protein>
    <submittedName>
        <fullName evidence="2">Uncharacterized protein</fullName>
    </submittedName>
</protein>
<evidence type="ECO:0000313" key="3">
    <source>
        <dbReference type="Proteomes" id="UP000765509"/>
    </source>
</evidence>
<feature type="compositionally biased region" description="Basic residues" evidence="1">
    <location>
        <begin position="81"/>
        <end position="91"/>
    </location>
</feature>
<proteinExistence type="predicted"/>
<sequence>MEQLLQLYQLLKIFFPLENRQQEVQPSFILGRTWIRLPEDRSQRYTLQKTYGNHQRLEYQQEVQTPGVMGSQDKKESSHYTIHRRTSQQDR</sequence>
<organism evidence="2 3">
    <name type="scientific">Austropuccinia psidii MF-1</name>
    <dbReference type="NCBI Taxonomy" id="1389203"/>
    <lineage>
        <taxon>Eukaryota</taxon>
        <taxon>Fungi</taxon>
        <taxon>Dikarya</taxon>
        <taxon>Basidiomycota</taxon>
        <taxon>Pucciniomycotina</taxon>
        <taxon>Pucciniomycetes</taxon>
        <taxon>Pucciniales</taxon>
        <taxon>Sphaerophragmiaceae</taxon>
        <taxon>Austropuccinia</taxon>
    </lineage>
</organism>
<evidence type="ECO:0000256" key="1">
    <source>
        <dbReference type="SAM" id="MobiDB-lite"/>
    </source>
</evidence>
<comment type="caution">
    <text evidence="2">The sequence shown here is derived from an EMBL/GenBank/DDBJ whole genome shotgun (WGS) entry which is preliminary data.</text>
</comment>
<dbReference type="EMBL" id="AVOT02000738">
    <property type="protein sequence ID" value="MBW0464253.1"/>
    <property type="molecule type" value="Genomic_DNA"/>
</dbReference>